<dbReference type="PRINTS" id="PR00368">
    <property type="entry name" value="FADPNR"/>
</dbReference>
<dbReference type="Pfam" id="PF07992">
    <property type="entry name" value="Pyr_redox_2"/>
    <property type="match status" value="1"/>
</dbReference>
<dbReference type="InterPro" id="IPR036188">
    <property type="entry name" value="FAD/NAD-bd_sf"/>
</dbReference>
<keyword evidence="2" id="KW-0560">Oxidoreductase</keyword>
<dbReference type="Proteomes" id="UP001370348">
    <property type="component" value="Chromosome"/>
</dbReference>
<dbReference type="Gene3D" id="3.50.50.60">
    <property type="entry name" value="FAD/NAD(P)-binding domain"/>
    <property type="match status" value="2"/>
</dbReference>
<evidence type="ECO:0000256" key="2">
    <source>
        <dbReference type="ARBA" id="ARBA00023002"/>
    </source>
</evidence>
<dbReference type="RefSeq" id="WP_394823946.1">
    <property type="nucleotide sequence ID" value="NZ_CP089984.1"/>
</dbReference>
<dbReference type="SUPFAM" id="SSF51905">
    <property type="entry name" value="FAD/NAD(P)-binding domain"/>
    <property type="match status" value="1"/>
</dbReference>
<evidence type="ECO:0000256" key="1">
    <source>
        <dbReference type="ARBA" id="ARBA00022630"/>
    </source>
</evidence>
<dbReference type="PANTHER" id="PTHR48105">
    <property type="entry name" value="THIOREDOXIN REDUCTASE 1-RELATED-RELATED"/>
    <property type="match status" value="1"/>
</dbReference>
<reference evidence="4 5" key="1">
    <citation type="submission" date="2021-12" db="EMBL/GenBank/DDBJ databases">
        <title>Discovery of the Pendulisporaceae a myxobacterial family with distinct sporulation behavior and unique specialized metabolism.</title>
        <authorList>
            <person name="Garcia R."/>
            <person name="Popoff A."/>
            <person name="Bader C.D."/>
            <person name="Loehr J."/>
            <person name="Walesch S."/>
            <person name="Walt C."/>
            <person name="Boldt J."/>
            <person name="Bunk B."/>
            <person name="Haeckl F.J.F.P.J."/>
            <person name="Gunesch A.P."/>
            <person name="Birkelbach J."/>
            <person name="Nuebel U."/>
            <person name="Pietschmann T."/>
            <person name="Bach T."/>
            <person name="Mueller R."/>
        </authorList>
    </citation>
    <scope>NUCLEOTIDE SEQUENCE [LARGE SCALE GENOMIC DNA]</scope>
    <source>
        <strain evidence="4 5">MSr11954</strain>
    </source>
</reference>
<evidence type="ECO:0000313" key="4">
    <source>
        <dbReference type="EMBL" id="WXB14326.1"/>
    </source>
</evidence>
<dbReference type="PRINTS" id="PR00469">
    <property type="entry name" value="PNDRDTASEII"/>
</dbReference>
<organism evidence="4 5">
    <name type="scientific">Pendulispora albinea</name>
    <dbReference type="NCBI Taxonomy" id="2741071"/>
    <lineage>
        <taxon>Bacteria</taxon>
        <taxon>Pseudomonadati</taxon>
        <taxon>Myxococcota</taxon>
        <taxon>Myxococcia</taxon>
        <taxon>Myxococcales</taxon>
        <taxon>Sorangiineae</taxon>
        <taxon>Pendulisporaceae</taxon>
        <taxon>Pendulispora</taxon>
    </lineage>
</organism>
<dbReference type="InterPro" id="IPR050097">
    <property type="entry name" value="Ferredoxin-NADP_redctase_2"/>
</dbReference>
<protein>
    <submittedName>
        <fullName evidence="4">NAD(P)/FAD-dependent oxidoreductase</fullName>
    </submittedName>
</protein>
<gene>
    <name evidence="4" type="ORF">LZC94_41690</name>
</gene>
<dbReference type="EMBL" id="CP089984">
    <property type="protein sequence ID" value="WXB14326.1"/>
    <property type="molecule type" value="Genomic_DNA"/>
</dbReference>
<evidence type="ECO:0000313" key="5">
    <source>
        <dbReference type="Proteomes" id="UP001370348"/>
    </source>
</evidence>
<evidence type="ECO:0000259" key="3">
    <source>
        <dbReference type="Pfam" id="PF07992"/>
    </source>
</evidence>
<keyword evidence="5" id="KW-1185">Reference proteome</keyword>
<sequence>MKSYDVVIVGGGPGGLSAALAFGRGRAEALLVDGGTPRNARAHQVHTFLTRDGTPPSEFRRIAREELAMYASVEVRDALVTSIEKLTAPDLDGCAFAIALGDAKDAAVRARRVLLAVGMRDELPPIAGLAEFWGTSVFQCPYCHGWELRDRPWGAVVTSDAMAGFAPFLSNWASHLTLFTNGSELSEATLHTLRQSGLTLETEPIARLVGARDLESVELLSGRTVPCSALVMRPPQRQVDLVMALGLSLDEQGFVRVDPQTKESSTPGIHVIGDATTMQQAAIMAAAAGMGAAAAMNHALVMERMARAAASSSR</sequence>
<keyword evidence="1" id="KW-0285">Flavoprotein</keyword>
<proteinExistence type="predicted"/>
<name>A0ABZ2LX45_9BACT</name>
<feature type="domain" description="FAD/NAD(P)-binding" evidence="3">
    <location>
        <begin position="4"/>
        <end position="282"/>
    </location>
</feature>
<accession>A0ABZ2LX45</accession>
<dbReference type="InterPro" id="IPR023753">
    <property type="entry name" value="FAD/NAD-binding_dom"/>
</dbReference>